<dbReference type="HAMAP" id="MF_00048">
    <property type="entry name" value="UPF0102"/>
    <property type="match status" value="1"/>
</dbReference>
<reference evidence="3" key="1">
    <citation type="submission" date="2022-08" db="EMBL/GenBank/DDBJ databases">
        <title>Alicyclobacillus fastidiosus DSM 17978, complete genome.</title>
        <authorList>
            <person name="Wang Q."/>
            <person name="Cai R."/>
            <person name="Wang Z."/>
        </authorList>
    </citation>
    <scope>NUCLEOTIDE SEQUENCE</scope>
    <source>
        <strain evidence="3">DSM 17978</strain>
    </source>
</reference>
<dbReference type="InterPro" id="IPR003509">
    <property type="entry name" value="UPF0102_YraN-like"/>
</dbReference>
<dbReference type="InterPro" id="IPR011856">
    <property type="entry name" value="tRNA_endonuc-like_dom_sf"/>
</dbReference>
<dbReference type="EMBL" id="CP104067">
    <property type="protein sequence ID" value="WAH40350.1"/>
    <property type="molecule type" value="Genomic_DNA"/>
</dbReference>
<dbReference type="Gene3D" id="3.40.1350.10">
    <property type="match status" value="1"/>
</dbReference>
<dbReference type="InterPro" id="IPR011335">
    <property type="entry name" value="Restrct_endonuc-II-like"/>
</dbReference>
<keyword evidence="4" id="KW-1185">Reference proteome</keyword>
<organism evidence="3 4">
    <name type="scientific">Alicyclobacillus fastidiosus</name>
    <dbReference type="NCBI Taxonomy" id="392011"/>
    <lineage>
        <taxon>Bacteria</taxon>
        <taxon>Bacillati</taxon>
        <taxon>Bacillota</taxon>
        <taxon>Bacilli</taxon>
        <taxon>Bacillales</taxon>
        <taxon>Alicyclobacillaceae</taxon>
        <taxon>Alicyclobacillus</taxon>
    </lineage>
</organism>
<protein>
    <recommendedName>
        <fullName evidence="2">UPF0102 protein NZD89_18510</fullName>
    </recommendedName>
</protein>
<comment type="similarity">
    <text evidence="1 2">Belongs to the UPF0102 family.</text>
</comment>
<proteinExistence type="inferred from homology"/>
<dbReference type="PANTHER" id="PTHR34039">
    <property type="entry name" value="UPF0102 PROTEIN YRAN"/>
    <property type="match status" value="1"/>
</dbReference>
<evidence type="ECO:0000256" key="1">
    <source>
        <dbReference type="ARBA" id="ARBA00006738"/>
    </source>
</evidence>
<name>A0ABY6ZBT8_9BACL</name>
<dbReference type="PANTHER" id="PTHR34039:SF1">
    <property type="entry name" value="UPF0102 PROTEIN YRAN"/>
    <property type="match status" value="1"/>
</dbReference>
<accession>A0ABY6ZBT8</accession>
<dbReference type="Pfam" id="PF02021">
    <property type="entry name" value="UPF0102"/>
    <property type="match status" value="1"/>
</dbReference>
<evidence type="ECO:0000256" key="2">
    <source>
        <dbReference type="HAMAP-Rule" id="MF_00048"/>
    </source>
</evidence>
<sequence length="126" mass="14232">MSTNSDESPNSVGRKGEDIACEYLSRCLGWSVVDRNFKTRSGELDIVAYTPGRYVFVEVKTRRTHRFGVPVEAVTPTKVARLVQQIHYYSRAHSIDLDRFEVCLDVVGLTLHQGVLACVQHVRILP</sequence>
<dbReference type="Proteomes" id="UP001164761">
    <property type="component" value="Chromosome"/>
</dbReference>
<dbReference type="RefSeq" id="WP_268004247.1">
    <property type="nucleotide sequence ID" value="NZ_BSUT01000001.1"/>
</dbReference>
<dbReference type="CDD" id="cd20736">
    <property type="entry name" value="PoNe_Nuclease"/>
    <property type="match status" value="1"/>
</dbReference>
<evidence type="ECO:0000313" key="4">
    <source>
        <dbReference type="Proteomes" id="UP001164761"/>
    </source>
</evidence>
<gene>
    <name evidence="3" type="ORF">NZD89_18510</name>
</gene>
<evidence type="ECO:0000313" key="3">
    <source>
        <dbReference type="EMBL" id="WAH40350.1"/>
    </source>
</evidence>
<dbReference type="SUPFAM" id="SSF52980">
    <property type="entry name" value="Restriction endonuclease-like"/>
    <property type="match status" value="1"/>
</dbReference>